<accession>C9SL26</accession>
<dbReference type="EMBL" id="DS985219">
    <property type="protein sequence ID" value="EEY19394.1"/>
    <property type="molecule type" value="Genomic_DNA"/>
</dbReference>
<dbReference type="RefSeq" id="XP_003004390.1">
    <property type="nucleotide sequence ID" value="XM_003004344.1"/>
</dbReference>
<reference evidence="3" key="1">
    <citation type="journal article" date="2011" name="PLoS Pathog.">
        <title>Comparative genomics yields insights into niche adaptation of plant vascular wilt pathogens.</title>
        <authorList>
            <person name="Klosterman S.J."/>
            <person name="Subbarao K.V."/>
            <person name="Kang S."/>
            <person name="Veronese P."/>
            <person name="Gold S.E."/>
            <person name="Thomma B.P.H.J."/>
            <person name="Chen Z."/>
            <person name="Henrissat B."/>
            <person name="Lee Y.-H."/>
            <person name="Park J."/>
            <person name="Garcia-Pedrajas M.D."/>
            <person name="Barbara D.J."/>
            <person name="Anchieta A."/>
            <person name="de Jonge R."/>
            <person name="Santhanam P."/>
            <person name="Maruthachalam K."/>
            <person name="Atallah Z."/>
            <person name="Amyotte S.G."/>
            <person name="Paz Z."/>
            <person name="Inderbitzin P."/>
            <person name="Hayes R.J."/>
            <person name="Heiman D.I."/>
            <person name="Young S."/>
            <person name="Zeng Q."/>
            <person name="Engels R."/>
            <person name="Galagan J."/>
            <person name="Cuomo C.A."/>
            <person name="Dobinson K.F."/>
            <person name="Ma L.-J."/>
        </authorList>
    </citation>
    <scope>NUCLEOTIDE SEQUENCE [LARGE SCALE GENOMIC DNA]</scope>
    <source>
        <strain evidence="3">VaMs.102 / ATCC MYA-4576 / FGSC 10136</strain>
    </source>
</reference>
<dbReference type="GeneID" id="9531377"/>
<keyword evidence="3" id="KW-1185">Reference proteome</keyword>
<dbReference type="eggNOG" id="ENOG502T5MP">
    <property type="taxonomic scope" value="Eukaryota"/>
</dbReference>
<gene>
    <name evidence="2" type="ORF">VDBG_05503</name>
</gene>
<dbReference type="KEGG" id="val:VDBG_05503"/>
<organism evidence="3">
    <name type="scientific">Verticillium alfalfae (strain VaMs.102 / ATCC MYA-4576 / FGSC 10136)</name>
    <name type="common">Verticillium wilt of alfalfa</name>
    <name type="synonym">Verticillium albo-atrum</name>
    <dbReference type="NCBI Taxonomy" id="526221"/>
    <lineage>
        <taxon>Eukaryota</taxon>
        <taxon>Fungi</taxon>
        <taxon>Dikarya</taxon>
        <taxon>Ascomycota</taxon>
        <taxon>Pezizomycotina</taxon>
        <taxon>Sordariomycetes</taxon>
        <taxon>Hypocreomycetidae</taxon>
        <taxon>Glomerellales</taxon>
        <taxon>Plectosphaerellaceae</taxon>
        <taxon>Verticillium</taxon>
    </lineage>
</organism>
<name>C9SL26_VERA1</name>
<evidence type="ECO:0000256" key="1">
    <source>
        <dbReference type="SAM" id="MobiDB-lite"/>
    </source>
</evidence>
<evidence type="ECO:0000313" key="3">
    <source>
        <dbReference type="Proteomes" id="UP000008698"/>
    </source>
</evidence>
<evidence type="ECO:0000313" key="2">
    <source>
        <dbReference type="EMBL" id="EEY19394.1"/>
    </source>
</evidence>
<dbReference type="OrthoDB" id="4853189at2759"/>
<dbReference type="Proteomes" id="UP000008698">
    <property type="component" value="Unassembled WGS sequence"/>
</dbReference>
<proteinExistence type="predicted"/>
<feature type="region of interest" description="Disordered" evidence="1">
    <location>
        <begin position="156"/>
        <end position="179"/>
    </location>
</feature>
<protein>
    <submittedName>
        <fullName evidence="2">Predicted protein</fullName>
    </submittedName>
</protein>
<dbReference type="HOGENOM" id="CLU_1361337_0_0_1"/>
<dbReference type="AlphaFoldDB" id="C9SL26"/>
<sequence>MAGIQCWRIRLLRVGRSTAYLWGGRHRTQSALRLAKASEQSLRHATISGPPGVHNVPSCGHGSTKELGAACHDGIPGVSLSLWGSGFRSAPGSWTYLSCSPCRRAATASSLCNGDVEPVGAERGVAGAQVVTGDENCWENRVCVTAPHKDVMADADADAETHESLAPDSHPAAPSLELRRPTWAIGRNKTLPGCCSSTEEW</sequence>